<dbReference type="AlphaFoldDB" id="A0A0W8ENS6"/>
<gene>
    <name evidence="2" type="ORF">ASZ90_016562</name>
</gene>
<feature type="region of interest" description="Disordered" evidence="1">
    <location>
        <begin position="1"/>
        <end position="37"/>
    </location>
</feature>
<reference evidence="2" key="1">
    <citation type="journal article" date="2015" name="Proc. Natl. Acad. Sci. U.S.A.">
        <title>Networks of energetic and metabolic interactions define dynamics in microbial communities.</title>
        <authorList>
            <person name="Embree M."/>
            <person name="Liu J.K."/>
            <person name="Al-Bassam M.M."/>
            <person name="Zengler K."/>
        </authorList>
    </citation>
    <scope>NUCLEOTIDE SEQUENCE</scope>
</reference>
<dbReference type="EMBL" id="LNQE01001742">
    <property type="protein sequence ID" value="KUG10038.1"/>
    <property type="molecule type" value="Genomic_DNA"/>
</dbReference>
<proteinExistence type="predicted"/>
<name>A0A0W8ENS6_9ZZZZ</name>
<feature type="compositionally biased region" description="Basic and acidic residues" evidence="1">
    <location>
        <begin position="1"/>
        <end position="22"/>
    </location>
</feature>
<accession>A0A0W8ENS6</accession>
<protein>
    <submittedName>
        <fullName evidence="2">Uncharacterized protein</fullName>
    </submittedName>
</protein>
<sequence length="37" mass="4176">MVGEGGDTHEGNMNRTFHDRYQSQDIRVNPASPKKTT</sequence>
<evidence type="ECO:0000313" key="2">
    <source>
        <dbReference type="EMBL" id="KUG10038.1"/>
    </source>
</evidence>
<organism evidence="2">
    <name type="scientific">hydrocarbon metagenome</name>
    <dbReference type="NCBI Taxonomy" id="938273"/>
    <lineage>
        <taxon>unclassified sequences</taxon>
        <taxon>metagenomes</taxon>
        <taxon>ecological metagenomes</taxon>
    </lineage>
</organism>
<comment type="caution">
    <text evidence="2">The sequence shown here is derived from an EMBL/GenBank/DDBJ whole genome shotgun (WGS) entry which is preliminary data.</text>
</comment>
<evidence type="ECO:0000256" key="1">
    <source>
        <dbReference type="SAM" id="MobiDB-lite"/>
    </source>
</evidence>